<gene>
    <name evidence="1" type="ORF">H5410_002493</name>
</gene>
<protein>
    <submittedName>
        <fullName evidence="1">Uncharacterized protein</fullName>
    </submittedName>
</protein>
<reference evidence="1 2" key="1">
    <citation type="submission" date="2020-09" db="EMBL/GenBank/DDBJ databases">
        <title>De no assembly of potato wild relative species, Solanum commersonii.</title>
        <authorList>
            <person name="Cho K."/>
        </authorList>
    </citation>
    <scope>NUCLEOTIDE SEQUENCE [LARGE SCALE GENOMIC DNA]</scope>
    <source>
        <strain evidence="1">LZ3.2</strain>
        <tissue evidence="1">Leaf</tissue>
    </source>
</reference>
<dbReference type="Proteomes" id="UP000824120">
    <property type="component" value="Chromosome 1"/>
</dbReference>
<keyword evidence="2" id="KW-1185">Reference proteome</keyword>
<proteinExistence type="predicted"/>
<organism evidence="1 2">
    <name type="scientific">Solanum commersonii</name>
    <name type="common">Commerson's wild potato</name>
    <name type="synonym">Commerson's nightshade</name>
    <dbReference type="NCBI Taxonomy" id="4109"/>
    <lineage>
        <taxon>Eukaryota</taxon>
        <taxon>Viridiplantae</taxon>
        <taxon>Streptophyta</taxon>
        <taxon>Embryophyta</taxon>
        <taxon>Tracheophyta</taxon>
        <taxon>Spermatophyta</taxon>
        <taxon>Magnoliopsida</taxon>
        <taxon>eudicotyledons</taxon>
        <taxon>Gunneridae</taxon>
        <taxon>Pentapetalae</taxon>
        <taxon>asterids</taxon>
        <taxon>lamiids</taxon>
        <taxon>Solanales</taxon>
        <taxon>Solanaceae</taxon>
        <taxon>Solanoideae</taxon>
        <taxon>Solaneae</taxon>
        <taxon>Solanum</taxon>
    </lineage>
</organism>
<dbReference type="EMBL" id="JACXVP010000001">
    <property type="protein sequence ID" value="KAG5630776.1"/>
    <property type="molecule type" value="Genomic_DNA"/>
</dbReference>
<dbReference type="OrthoDB" id="1306839at2759"/>
<comment type="caution">
    <text evidence="1">The sequence shown here is derived from an EMBL/GenBank/DDBJ whole genome shotgun (WGS) entry which is preliminary data.</text>
</comment>
<name>A0A9J6B288_SOLCO</name>
<sequence length="82" mass="9421">MLSVMEFLKLGLETRQKRRAARCTKAPAMCRVQGRARPQGPIVRSLTLHFCQRLFLRLEPMTSWSHGSNFTNYSKAPLSLKD</sequence>
<dbReference type="AlphaFoldDB" id="A0A9J6B288"/>
<accession>A0A9J6B288</accession>
<evidence type="ECO:0000313" key="1">
    <source>
        <dbReference type="EMBL" id="KAG5630776.1"/>
    </source>
</evidence>
<evidence type="ECO:0000313" key="2">
    <source>
        <dbReference type="Proteomes" id="UP000824120"/>
    </source>
</evidence>